<feature type="transmembrane region" description="Helical" evidence="1">
    <location>
        <begin position="54"/>
        <end position="76"/>
    </location>
</feature>
<proteinExistence type="predicted"/>
<keyword evidence="1" id="KW-0472">Membrane</keyword>
<reference evidence="2 3" key="1">
    <citation type="submission" date="2019-08" db="EMBL/GenBank/DDBJ databases">
        <title>Whole genome sequencing of chitin degrading bacteria Chitinophaga pinensis YS16.</title>
        <authorList>
            <person name="Singh R.P."/>
            <person name="Manchanda G."/>
            <person name="Maurya I.K."/>
            <person name="Joshi N.K."/>
            <person name="Srivastava A.K."/>
        </authorList>
    </citation>
    <scope>NUCLEOTIDE SEQUENCE [LARGE SCALE GENOMIC DNA]</scope>
    <source>
        <strain evidence="2 3">YS-16</strain>
    </source>
</reference>
<keyword evidence="1" id="KW-1133">Transmembrane helix</keyword>
<comment type="caution">
    <text evidence="2">The sequence shown here is derived from an EMBL/GenBank/DDBJ whole genome shotgun (WGS) entry which is preliminary data.</text>
</comment>
<dbReference type="AlphaFoldDB" id="A0A5C6LM60"/>
<protein>
    <submittedName>
        <fullName evidence="2">Uncharacterized protein</fullName>
    </submittedName>
</protein>
<evidence type="ECO:0000313" key="2">
    <source>
        <dbReference type="EMBL" id="TWV97439.1"/>
    </source>
</evidence>
<name>A0A5C6LM60_9BACT</name>
<dbReference type="Proteomes" id="UP000318815">
    <property type="component" value="Unassembled WGS sequence"/>
</dbReference>
<gene>
    <name evidence="2" type="ORF">FEF09_21545</name>
</gene>
<organism evidence="2 3">
    <name type="scientific">Chitinophaga pinensis</name>
    <dbReference type="NCBI Taxonomy" id="79329"/>
    <lineage>
        <taxon>Bacteria</taxon>
        <taxon>Pseudomonadati</taxon>
        <taxon>Bacteroidota</taxon>
        <taxon>Chitinophagia</taxon>
        <taxon>Chitinophagales</taxon>
        <taxon>Chitinophagaceae</taxon>
        <taxon>Chitinophaga</taxon>
    </lineage>
</organism>
<sequence length="85" mass="10021">MLSLSARIRQSIAVTLLLIVLFNISWMVETIWKTITRFYGDHLPGSWSYYVAPWYEYVLFLLLYTVVFLIPTLLVFKIREACKKG</sequence>
<evidence type="ECO:0000313" key="3">
    <source>
        <dbReference type="Proteomes" id="UP000318815"/>
    </source>
</evidence>
<keyword evidence="3" id="KW-1185">Reference proteome</keyword>
<accession>A0A5C6LM60</accession>
<evidence type="ECO:0000256" key="1">
    <source>
        <dbReference type="SAM" id="Phobius"/>
    </source>
</evidence>
<dbReference type="EMBL" id="VOHS01000028">
    <property type="protein sequence ID" value="TWV97439.1"/>
    <property type="molecule type" value="Genomic_DNA"/>
</dbReference>
<keyword evidence="1" id="KW-0812">Transmembrane</keyword>